<comment type="subcellular location">
    <subcellularLocation>
        <location evidence="6">Cell membrane</location>
        <topology evidence="6">Multi-pass membrane protein</topology>
    </subcellularLocation>
    <subcellularLocation>
        <location evidence="1">Membrane</location>
        <topology evidence="1">Multi-pass membrane protein</topology>
    </subcellularLocation>
</comment>
<gene>
    <name evidence="7" type="ORF">LKD37_17100</name>
</gene>
<keyword evidence="8" id="KW-1185">Reference proteome</keyword>
<dbReference type="PANTHER" id="PTHR43701:SF2">
    <property type="entry name" value="MEMBRANE TRANSPORTER PROTEIN YJNA-RELATED"/>
    <property type="match status" value="1"/>
</dbReference>
<keyword evidence="5 6" id="KW-0472">Membrane</keyword>
<evidence type="ECO:0000256" key="4">
    <source>
        <dbReference type="ARBA" id="ARBA00022989"/>
    </source>
</evidence>
<keyword evidence="6" id="KW-1003">Cell membrane</keyword>
<evidence type="ECO:0000313" key="7">
    <source>
        <dbReference type="EMBL" id="MCC2131187.1"/>
    </source>
</evidence>
<dbReference type="AlphaFoldDB" id="A0AAE3AIE1"/>
<feature type="transmembrane region" description="Helical" evidence="6">
    <location>
        <begin position="12"/>
        <end position="33"/>
    </location>
</feature>
<dbReference type="Proteomes" id="UP001199319">
    <property type="component" value="Unassembled WGS sequence"/>
</dbReference>
<feature type="transmembrane region" description="Helical" evidence="6">
    <location>
        <begin position="72"/>
        <end position="93"/>
    </location>
</feature>
<evidence type="ECO:0000256" key="2">
    <source>
        <dbReference type="ARBA" id="ARBA00009142"/>
    </source>
</evidence>
<organism evidence="7 8">
    <name type="scientific">Brotocaccenecus cirricatena</name>
    <dbReference type="NCBI Taxonomy" id="3064195"/>
    <lineage>
        <taxon>Bacteria</taxon>
        <taxon>Bacillati</taxon>
        <taxon>Bacillota</taxon>
        <taxon>Clostridia</taxon>
        <taxon>Eubacteriales</taxon>
        <taxon>Oscillospiraceae</taxon>
        <taxon>Brotocaccenecus</taxon>
    </lineage>
</organism>
<comment type="similarity">
    <text evidence="2 6">Belongs to the 4-toluene sulfonate uptake permease (TSUP) (TC 2.A.102) family.</text>
</comment>
<dbReference type="GO" id="GO:0005886">
    <property type="term" value="C:plasma membrane"/>
    <property type="evidence" value="ECO:0007669"/>
    <property type="project" value="UniProtKB-SubCell"/>
</dbReference>
<comment type="caution">
    <text evidence="7">The sequence shown here is derived from an EMBL/GenBank/DDBJ whole genome shotgun (WGS) entry which is preliminary data.</text>
</comment>
<dbReference type="PANTHER" id="PTHR43701">
    <property type="entry name" value="MEMBRANE TRANSPORTER PROTEIN MJ0441-RELATED"/>
    <property type="match status" value="1"/>
</dbReference>
<proteinExistence type="inferred from homology"/>
<reference evidence="7" key="1">
    <citation type="submission" date="2021-10" db="EMBL/GenBank/DDBJ databases">
        <title>Anaerobic single-cell dispensing facilitates the cultivation of human gut bacteria.</title>
        <authorList>
            <person name="Afrizal A."/>
        </authorList>
    </citation>
    <scope>NUCLEOTIDE SEQUENCE</scope>
    <source>
        <strain evidence="7">CLA-AA-H272</strain>
    </source>
</reference>
<evidence type="ECO:0000256" key="6">
    <source>
        <dbReference type="RuleBase" id="RU363041"/>
    </source>
</evidence>
<evidence type="ECO:0000256" key="3">
    <source>
        <dbReference type="ARBA" id="ARBA00022692"/>
    </source>
</evidence>
<dbReference type="InterPro" id="IPR002781">
    <property type="entry name" value="TM_pro_TauE-like"/>
</dbReference>
<dbReference type="EMBL" id="JAJEPW010000123">
    <property type="protein sequence ID" value="MCC2131187.1"/>
    <property type="molecule type" value="Genomic_DNA"/>
</dbReference>
<dbReference type="InterPro" id="IPR051598">
    <property type="entry name" value="TSUP/Inactive_protease-like"/>
</dbReference>
<keyword evidence="3 6" id="KW-0812">Transmembrane</keyword>
<feature type="transmembrane region" description="Helical" evidence="6">
    <location>
        <begin position="45"/>
        <end position="66"/>
    </location>
</feature>
<feature type="transmembrane region" description="Helical" evidence="6">
    <location>
        <begin position="100"/>
        <end position="117"/>
    </location>
</feature>
<evidence type="ECO:0000313" key="8">
    <source>
        <dbReference type="Proteomes" id="UP001199319"/>
    </source>
</evidence>
<protein>
    <recommendedName>
        <fullName evidence="6">Probable membrane transporter protein</fullName>
    </recommendedName>
</protein>
<evidence type="ECO:0000256" key="1">
    <source>
        <dbReference type="ARBA" id="ARBA00004141"/>
    </source>
</evidence>
<accession>A0AAE3AIE1</accession>
<name>A0AAE3AIE1_9FIRM</name>
<sequence length="118" mass="12242">MPVKRGRLGVSGALAGAVNGVFGGGGGMVLAPLLGSWCRVEEKRALANCVATILPCCVLSGGVYLLRTGLDWGMALPYLLGGLAGGFLGGKLFTKVPAVWLRRLFAAFLVYGGVRYLL</sequence>
<evidence type="ECO:0000256" key="5">
    <source>
        <dbReference type="ARBA" id="ARBA00023136"/>
    </source>
</evidence>
<dbReference type="Pfam" id="PF01925">
    <property type="entry name" value="TauE"/>
    <property type="match status" value="1"/>
</dbReference>
<keyword evidence="4 6" id="KW-1133">Transmembrane helix</keyword>